<dbReference type="InterPro" id="IPR011761">
    <property type="entry name" value="ATP-grasp"/>
</dbReference>
<dbReference type="SUPFAM" id="SSF55729">
    <property type="entry name" value="Acyl-CoA N-acyltransferases (Nat)"/>
    <property type="match status" value="1"/>
</dbReference>
<dbReference type="EMBL" id="CP000252">
    <property type="protein sequence ID" value="ABC76332.1"/>
    <property type="molecule type" value="Genomic_DNA"/>
</dbReference>
<comment type="similarity">
    <text evidence="4">In the N-terminal section; belongs to the acetate CoA ligase alpha subunit family.</text>
</comment>
<accession>Q2LPY3</accession>
<reference evidence="8 9" key="1">
    <citation type="journal article" date="2007" name="Proc. Natl. Acad. Sci. U.S.A.">
        <title>The genome of Syntrophus aciditrophicus: life at the thermodynamic limit of microbial growth.</title>
        <authorList>
            <person name="McInerney M.J."/>
            <person name="Rohlin L."/>
            <person name="Mouttaki H."/>
            <person name="Kim U."/>
            <person name="Krupp R.S."/>
            <person name="Rios-Hernandez L."/>
            <person name="Sieber J."/>
            <person name="Struchtemeyer C.G."/>
            <person name="Bhattacharyya A."/>
            <person name="Campbell J.W."/>
            <person name="Gunsalus R.P."/>
        </authorList>
    </citation>
    <scope>NUCLEOTIDE SEQUENCE [LARGE SCALE GENOMIC DNA]</scope>
    <source>
        <strain evidence="8 9">SB</strain>
    </source>
</reference>
<dbReference type="Pfam" id="PF13607">
    <property type="entry name" value="Succ_CoA_lig"/>
    <property type="match status" value="1"/>
</dbReference>
<dbReference type="Pfam" id="PF13380">
    <property type="entry name" value="CoA_binding_2"/>
    <property type="match status" value="1"/>
</dbReference>
<evidence type="ECO:0000313" key="9">
    <source>
        <dbReference type="Proteomes" id="UP000001933"/>
    </source>
</evidence>
<feature type="domain" description="ATP-grasp" evidence="6">
    <location>
        <begin position="498"/>
        <end position="534"/>
    </location>
</feature>
<dbReference type="PANTHER" id="PTHR43334">
    <property type="entry name" value="ACETATE--COA LIGASE [ADP-FORMING]"/>
    <property type="match status" value="1"/>
</dbReference>
<dbReference type="FunCoup" id="Q2LPY3">
    <property type="interactions" value="61"/>
</dbReference>
<sequence length="899" mass="98551">MAILSSVFDPKTIALIGASDRTGSVGRLLLTNLLSSKDRKIFPVNPRRSTLLNRACYPDIRGIPEHVDLAVIATPAEGVPDVVEQCGRAGVDGAVIISAGFKETGAGGLLRERRISDIRQRYGMRILGPNCLGFIRPDVGLNTTFIENTPPPGNIAFISESASLGSAILNWAIDAHVGFSMFASLGSMIDIGFGDLIDFLSDDWNTKSILIYMEGVGNARKFMSAARAFALRKPIVVLKPGRLTEMTKAAKYTDAAVGNDAIYEAAFKRVGVIRVKDIAGLFQAAGVLDSRKLPRGPRLAVVTAAGLEFAYAGPGLMATDALIDLGGEPARLSPETIETLKNTLPPQWSEGSSVNVLGDTDTAGYVKAIDACLNDPGVDGVLVLYVPMNIAGPEDVARAVIDSSRKTTKPIVAAWMGGRQVRNARELLVQNNIPTYETPEEAVRAYVSMFKYRRNLDLLYETPSELPERKAPSKPPLRRIIEKAVSEERTLLSDRESKAFLAGYGIPSVDSHLAGTLEEALSLAKEIGYPVVIKIASPQILYKREAGGVISGIFSEEQLRAAWGRMMSAVKQRAPDAVIEGITLQKMIENVDYQLIVGSQRDKDFGSFILFGMGGRNADLIRDFSIGLPPLNRTLAKRLMEETKAYSLIQGYRGKTPADLNALEEVLVNFSNLIVDFPEIAEIEINPLVISDGRPCALNARIVLGIQSSEDWLFIDYRSQYPHLVISPYPIKLIENWRLTDGTPVVLRPIRPEDEPLAREFVSSLSPETLRTRFFSSLTSITHEWLVLFCDTDYDRHLAIVAEIVESGKRRIIAVGTLHADPVKNSGEFALLVHDDYQRKGLASKLLHLIIDYGRRKGLGEIEGQIMTDNDKMLGLARKLGFIRKWQEGGTLIVSLRLK</sequence>
<dbReference type="STRING" id="56780.SYN_02607"/>
<dbReference type="FunFam" id="3.30.1490.20:FF:000020">
    <property type="entry name" value="Protein lysine acetyltransferase"/>
    <property type="match status" value="1"/>
</dbReference>
<evidence type="ECO:0000256" key="3">
    <source>
        <dbReference type="ARBA" id="ARBA00022840"/>
    </source>
</evidence>
<dbReference type="RefSeq" id="WP_011416366.1">
    <property type="nucleotide sequence ID" value="NC_007759.1"/>
</dbReference>
<dbReference type="eggNOG" id="COG0045">
    <property type="taxonomic scope" value="Bacteria"/>
</dbReference>
<dbReference type="EC" id="6.2.1.13" evidence="8"/>
<evidence type="ECO:0000256" key="2">
    <source>
        <dbReference type="ARBA" id="ARBA00022741"/>
    </source>
</evidence>
<dbReference type="SUPFAM" id="SSF52210">
    <property type="entry name" value="Succinyl-CoA synthetase domains"/>
    <property type="match status" value="2"/>
</dbReference>
<dbReference type="InParanoid" id="Q2LPY3"/>
<evidence type="ECO:0000256" key="1">
    <source>
        <dbReference type="ARBA" id="ARBA00022598"/>
    </source>
</evidence>
<evidence type="ECO:0000259" key="6">
    <source>
        <dbReference type="PROSITE" id="PS50975"/>
    </source>
</evidence>
<dbReference type="PANTHER" id="PTHR43334:SF1">
    <property type="entry name" value="3-HYDROXYPROPIONATE--COA LIGASE [ADP-FORMING]"/>
    <property type="match status" value="1"/>
</dbReference>
<dbReference type="OrthoDB" id="9791027at2"/>
<dbReference type="GO" id="GO:0043758">
    <property type="term" value="F:acetate-CoA ligase (ADP-forming) activity"/>
    <property type="evidence" value="ECO:0007669"/>
    <property type="project" value="UniProtKB-EC"/>
</dbReference>
<dbReference type="SMART" id="SM00881">
    <property type="entry name" value="CoA_binding"/>
    <property type="match status" value="1"/>
</dbReference>
<keyword evidence="3 5" id="KW-0067">ATP-binding</keyword>
<dbReference type="Gene3D" id="3.30.470.20">
    <property type="entry name" value="ATP-grasp fold, B domain"/>
    <property type="match status" value="1"/>
</dbReference>
<keyword evidence="1 8" id="KW-0436">Ligase</keyword>
<dbReference type="PROSITE" id="PS50975">
    <property type="entry name" value="ATP_GRASP"/>
    <property type="match status" value="1"/>
</dbReference>
<dbReference type="Gene3D" id="3.40.50.261">
    <property type="entry name" value="Succinyl-CoA synthetase domains"/>
    <property type="match status" value="2"/>
</dbReference>
<dbReference type="InterPro" id="IPR036291">
    <property type="entry name" value="NAD(P)-bd_dom_sf"/>
</dbReference>
<dbReference type="KEGG" id="sat:SYN_02607"/>
<dbReference type="InterPro" id="IPR013815">
    <property type="entry name" value="ATP_grasp_subdomain_1"/>
</dbReference>
<dbReference type="InterPro" id="IPR016102">
    <property type="entry name" value="Succinyl-CoA_synth-like"/>
</dbReference>
<dbReference type="Pfam" id="PF19045">
    <property type="entry name" value="Ligase_CoA_2"/>
    <property type="match status" value="1"/>
</dbReference>
<evidence type="ECO:0000256" key="4">
    <source>
        <dbReference type="ARBA" id="ARBA00060888"/>
    </source>
</evidence>
<dbReference type="InterPro" id="IPR000182">
    <property type="entry name" value="GNAT_dom"/>
</dbReference>
<dbReference type="GO" id="GO:0005524">
    <property type="term" value="F:ATP binding"/>
    <property type="evidence" value="ECO:0007669"/>
    <property type="project" value="UniProtKB-UniRule"/>
</dbReference>
<dbReference type="InterPro" id="IPR032875">
    <property type="entry name" value="Succ_CoA_lig_flav_dom"/>
</dbReference>
<dbReference type="eggNOG" id="COG1042">
    <property type="taxonomic scope" value="Bacteria"/>
</dbReference>
<dbReference type="Proteomes" id="UP000001933">
    <property type="component" value="Chromosome"/>
</dbReference>
<organism evidence="8 9">
    <name type="scientific">Syntrophus aciditrophicus (strain SB)</name>
    <dbReference type="NCBI Taxonomy" id="56780"/>
    <lineage>
        <taxon>Bacteria</taxon>
        <taxon>Pseudomonadati</taxon>
        <taxon>Thermodesulfobacteriota</taxon>
        <taxon>Syntrophia</taxon>
        <taxon>Syntrophales</taxon>
        <taxon>Syntrophaceae</taxon>
        <taxon>Syntrophus</taxon>
    </lineage>
</organism>
<protein>
    <submittedName>
        <fullName evidence="8">Acetyl-CoA synthetase / acetyltransferase (GNAT) family protein</fullName>
        <ecNumber evidence="8">6.2.1.13</ecNumber>
    </submittedName>
</protein>
<dbReference type="InterPro" id="IPR051538">
    <property type="entry name" value="Acyl-CoA_Synth/Transferase"/>
</dbReference>
<feature type="domain" description="N-acetyltransferase" evidence="7">
    <location>
        <begin position="745"/>
        <end position="899"/>
    </location>
</feature>
<keyword evidence="2 5" id="KW-0547">Nucleotide-binding</keyword>
<dbReference type="GO" id="GO:0046872">
    <property type="term" value="F:metal ion binding"/>
    <property type="evidence" value="ECO:0007669"/>
    <property type="project" value="InterPro"/>
</dbReference>
<dbReference type="eggNOG" id="COG1670">
    <property type="taxonomic scope" value="Bacteria"/>
</dbReference>
<dbReference type="SUPFAM" id="SSF51735">
    <property type="entry name" value="NAD(P)-binding Rossmann-fold domains"/>
    <property type="match status" value="1"/>
</dbReference>
<evidence type="ECO:0000256" key="5">
    <source>
        <dbReference type="PROSITE-ProRule" id="PRU00409"/>
    </source>
</evidence>
<dbReference type="InterPro" id="IPR016181">
    <property type="entry name" value="Acyl_CoA_acyltransferase"/>
</dbReference>
<dbReference type="Gene3D" id="3.40.50.720">
    <property type="entry name" value="NAD(P)-binding Rossmann-like Domain"/>
    <property type="match status" value="1"/>
</dbReference>
<dbReference type="Gene3D" id="3.30.1490.20">
    <property type="entry name" value="ATP-grasp fold, A domain"/>
    <property type="match status" value="1"/>
</dbReference>
<dbReference type="CDD" id="cd04301">
    <property type="entry name" value="NAT_SF"/>
    <property type="match status" value="1"/>
</dbReference>
<dbReference type="PROSITE" id="PS51186">
    <property type="entry name" value="GNAT"/>
    <property type="match status" value="1"/>
</dbReference>
<dbReference type="AlphaFoldDB" id="Q2LPY3"/>
<name>Q2LPY3_SYNAS</name>
<dbReference type="InterPro" id="IPR043938">
    <property type="entry name" value="Ligase_CoA_dom"/>
</dbReference>
<dbReference type="Pfam" id="PF13549">
    <property type="entry name" value="ATP-grasp_5"/>
    <property type="match status" value="1"/>
</dbReference>
<dbReference type="GO" id="GO:0016747">
    <property type="term" value="F:acyltransferase activity, transferring groups other than amino-acyl groups"/>
    <property type="evidence" value="ECO:0007669"/>
    <property type="project" value="InterPro"/>
</dbReference>
<proteinExistence type="inferred from homology"/>
<dbReference type="InterPro" id="IPR003781">
    <property type="entry name" value="CoA-bd"/>
</dbReference>
<gene>
    <name evidence="8" type="ORF">SYN_02607</name>
</gene>
<keyword evidence="9" id="KW-1185">Reference proteome</keyword>
<evidence type="ECO:0000313" key="8">
    <source>
        <dbReference type="EMBL" id="ABC76332.1"/>
    </source>
</evidence>
<dbReference type="Gene3D" id="3.40.630.30">
    <property type="match status" value="1"/>
</dbReference>
<dbReference type="SUPFAM" id="SSF56059">
    <property type="entry name" value="Glutathione synthetase ATP-binding domain-like"/>
    <property type="match status" value="1"/>
</dbReference>
<dbReference type="HOGENOM" id="CLU_007415_0_2_7"/>
<dbReference type="Pfam" id="PF00583">
    <property type="entry name" value="Acetyltransf_1"/>
    <property type="match status" value="1"/>
</dbReference>
<evidence type="ECO:0000259" key="7">
    <source>
        <dbReference type="PROSITE" id="PS51186"/>
    </source>
</evidence>